<dbReference type="Pfam" id="PF00022">
    <property type="entry name" value="Actin"/>
    <property type="match status" value="1"/>
</dbReference>
<dbReference type="SMART" id="SM00268">
    <property type="entry name" value="ACTIN"/>
    <property type="match status" value="1"/>
</dbReference>
<evidence type="ECO:0000256" key="2">
    <source>
        <dbReference type="SAM" id="MobiDB-lite"/>
    </source>
</evidence>
<dbReference type="InterPro" id="IPR004000">
    <property type="entry name" value="Actin"/>
</dbReference>
<protein>
    <recommendedName>
        <fullName evidence="5">Chromatin remodeling complex subunit</fullName>
    </recommendedName>
</protein>
<comment type="similarity">
    <text evidence="1">Belongs to the actin family.</text>
</comment>
<feature type="region of interest" description="Disordered" evidence="2">
    <location>
        <begin position="365"/>
        <end position="400"/>
    </location>
</feature>
<evidence type="ECO:0000313" key="4">
    <source>
        <dbReference type="Proteomes" id="UP000266188"/>
    </source>
</evidence>
<feature type="compositionally biased region" description="Polar residues" evidence="2">
    <location>
        <begin position="302"/>
        <end position="324"/>
    </location>
</feature>
<feature type="compositionally biased region" description="Basic and acidic residues" evidence="2">
    <location>
        <begin position="366"/>
        <end position="377"/>
    </location>
</feature>
<feature type="compositionally biased region" description="Basic and acidic residues" evidence="2">
    <location>
        <begin position="71"/>
        <end position="80"/>
    </location>
</feature>
<dbReference type="STRING" id="2070753.A0A3A2ZVZ3"/>
<comment type="caution">
    <text evidence="3">The sequence shown here is derived from an EMBL/GenBank/DDBJ whole genome shotgun (WGS) entry which is preliminary data.</text>
</comment>
<accession>A0A3A2ZVZ3</accession>
<evidence type="ECO:0000313" key="3">
    <source>
        <dbReference type="EMBL" id="RJE22155.1"/>
    </source>
</evidence>
<dbReference type="InterPro" id="IPR043129">
    <property type="entry name" value="ATPase_NBD"/>
</dbReference>
<evidence type="ECO:0000256" key="1">
    <source>
        <dbReference type="RuleBase" id="RU000487"/>
    </source>
</evidence>
<evidence type="ECO:0008006" key="5">
    <source>
        <dbReference type="Google" id="ProtNLM"/>
    </source>
</evidence>
<dbReference type="PANTHER" id="PTHR11937">
    <property type="entry name" value="ACTIN"/>
    <property type="match status" value="1"/>
</dbReference>
<proteinExistence type="inferred from homology"/>
<reference evidence="4" key="1">
    <citation type="submission" date="2017-02" db="EMBL/GenBank/DDBJ databases">
        <authorList>
            <person name="Tafer H."/>
            <person name="Lopandic K."/>
        </authorList>
    </citation>
    <scope>NUCLEOTIDE SEQUENCE [LARGE SCALE GENOMIC DNA]</scope>
    <source>
        <strain evidence="4">CBS 366.77</strain>
    </source>
</reference>
<feature type="compositionally biased region" description="Low complexity" evidence="2">
    <location>
        <begin position="614"/>
        <end position="628"/>
    </location>
</feature>
<dbReference type="EMBL" id="MVGC01000183">
    <property type="protein sequence ID" value="RJE22155.1"/>
    <property type="molecule type" value="Genomic_DNA"/>
</dbReference>
<feature type="region of interest" description="Disordered" evidence="2">
    <location>
        <begin position="285"/>
        <end position="349"/>
    </location>
</feature>
<sequence length="694" mass="73706">MPPFKDEHILLIAPGSQVTLAQLGLPESFTPAKFRFPTRMFPAEKKGEYEPYKIRERRHEVKVSNGIHAPKEDVEMKDAEPAAQEGTNTASVTEAAEKTENVEETQKAEEEQGNEGNEGPKQETVEEVFYEEDVASDEGAIYPLENGRIVDWPCFLALLTHIHNTLSPPFHTPIIIIAEPVWTARDREAITQFVFEKFKTPAFSLMDSALAVCYGYGTSTATVVDVGKGKVDVTAVTDFLVNEHGRGIALEGCGGDYMTDRLLELLGAKGFTWEMCEQLKRSNITELLPPGTPLPGAAATARQGNNPAASASTGAFDGQAQTENVPRGPGDGTQTGAEGGNAEGEEDEGVLDVAAIVSGNTSEYLAQREKEKADKSASKKGAAEQNAKATRLPNSKKEKASFQLEEFVPLQEDGDPKNGSGRFTRQVRDIEIGVERFLSATPRSKTEDRLSNGILEDIATQIHHTILAVPDATKRSELWDSLIVVGNGSKIKGFTQALLGTIAQKFVLSPSATIFTSEIPSSFSTPLPTGGTNTPAPVNQPGLAHNPGGHGVNPLLVAATHANNTGAPNVHPGTPGMDHSTGLHYRSTGHSQTPTSVKSLKPPEYFSEWKEHGSSNAPGASGAGSKPGAPGGGPGGPGGPGSSSTGHGLEEAVFLGAQVAAKVIFVLDQGINKGFMSRVEYNESGPSAIHEYAM</sequence>
<feature type="compositionally biased region" description="Polar residues" evidence="2">
    <location>
        <begin position="588"/>
        <end position="598"/>
    </location>
</feature>
<feature type="region of interest" description="Disordered" evidence="2">
    <location>
        <begin position="563"/>
        <end position="647"/>
    </location>
</feature>
<feature type="region of interest" description="Disordered" evidence="2">
    <location>
        <begin position="71"/>
        <end position="124"/>
    </location>
</feature>
<name>A0A3A2ZVZ3_9EURO</name>
<organism evidence="3 4">
    <name type="scientific">Aspergillus sclerotialis</name>
    <dbReference type="NCBI Taxonomy" id="2070753"/>
    <lineage>
        <taxon>Eukaryota</taxon>
        <taxon>Fungi</taxon>
        <taxon>Dikarya</taxon>
        <taxon>Ascomycota</taxon>
        <taxon>Pezizomycotina</taxon>
        <taxon>Eurotiomycetes</taxon>
        <taxon>Eurotiomycetidae</taxon>
        <taxon>Eurotiales</taxon>
        <taxon>Aspergillaceae</taxon>
        <taxon>Aspergillus</taxon>
        <taxon>Aspergillus subgen. Polypaecilum</taxon>
    </lineage>
</organism>
<dbReference type="Gene3D" id="3.90.640.60">
    <property type="match status" value="1"/>
</dbReference>
<gene>
    <name evidence="3" type="ORF">PHISCL_05508</name>
</gene>
<feature type="compositionally biased region" description="Basic and acidic residues" evidence="2">
    <location>
        <begin position="95"/>
        <end position="110"/>
    </location>
</feature>
<dbReference type="SUPFAM" id="SSF53067">
    <property type="entry name" value="Actin-like ATPase domain"/>
    <property type="match status" value="2"/>
</dbReference>
<dbReference type="Gene3D" id="3.30.420.40">
    <property type="match status" value="3"/>
</dbReference>
<feature type="compositionally biased region" description="Gly residues" evidence="2">
    <location>
        <begin position="629"/>
        <end position="641"/>
    </location>
</feature>
<keyword evidence="4" id="KW-1185">Reference proteome</keyword>
<dbReference type="AlphaFoldDB" id="A0A3A2ZVZ3"/>
<feature type="compositionally biased region" description="Gly residues" evidence="2">
    <location>
        <begin position="329"/>
        <end position="342"/>
    </location>
</feature>
<dbReference type="Proteomes" id="UP000266188">
    <property type="component" value="Unassembled WGS sequence"/>
</dbReference>
<dbReference type="OrthoDB" id="74201at2759"/>